<dbReference type="EMBL" id="CP118381">
    <property type="protein sequence ID" value="WFD45144.1"/>
    <property type="molecule type" value="Genomic_DNA"/>
</dbReference>
<dbReference type="SMART" id="SM00220">
    <property type="entry name" value="S_TKc"/>
    <property type="match status" value="1"/>
</dbReference>
<dbReference type="GO" id="GO:0004674">
    <property type="term" value="F:protein serine/threonine kinase activity"/>
    <property type="evidence" value="ECO:0007669"/>
    <property type="project" value="UniProtKB-KW"/>
</dbReference>
<dbReference type="PANTHER" id="PTHR24058">
    <property type="entry name" value="DUAL SPECIFICITY PROTEIN KINASE"/>
    <property type="match status" value="1"/>
</dbReference>
<evidence type="ECO:0000313" key="12">
    <source>
        <dbReference type="Proteomes" id="UP001214628"/>
    </source>
</evidence>
<keyword evidence="4 8" id="KW-0547">Nucleotide-binding</keyword>
<dbReference type="FunFam" id="1.10.510.10:FF:000078">
    <property type="entry name" value="Serine/threonine-protein kinase PRP4 homolog"/>
    <property type="match status" value="1"/>
</dbReference>
<dbReference type="PROSITE" id="PS00107">
    <property type="entry name" value="PROTEIN_KINASE_ATP"/>
    <property type="match status" value="1"/>
</dbReference>
<name>A0AAF0FEA0_9BASI</name>
<dbReference type="InterPro" id="IPR017441">
    <property type="entry name" value="Protein_kinase_ATP_BS"/>
</dbReference>
<evidence type="ECO:0000259" key="10">
    <source>
        <dbReference type="PROSITE" id="PS50011"/>
    </source>
</evidence>
<keyword evidence="5 11" id="KW-0418">Kinase</keyword>
<dbReference type="InterPro" id="IPR036866">
    <property type="entry name" value="RibonucZ/Hydroxyglut_hydro"/>
</dbReference>
<evidence type="ECO:0000313" key="11">
    <source>
        <dbReference type="EMBL" id="WFD45144.1"/>
    </source>
</evidence>
<dbReference type="SUPFAM" id="SSF56281">
    <property type="entry name" value="Metallo-hydrolase/oxidoreductase"/>
    <property type="match status" value="1"/>
</dbReference>
<evidence type="ECO:0000256" key="3">
    <source>
        <dbReference type="ARBA" id="ARBA00022679"/>
    </source>
</evidence>
<feature type="region of interest" description="Disordered" evidence="9">
    <location>
        <begin position="488"/>
        <end position="536"/>
    </location>
</feature>
<dbReference type="GO" id="GO:0005524">
    <property type="term" value="F:ATP binding"/>
    <property type="evidence" value="ECO:0007669"/>
    <property type="project" value="UniProtKB-UniRule"/>
</dbReference>
<evidence type="ECO:0000256" key="2">
    <source>
        <dbReference type="ARBA" id="ARBA00022527"/>
    </source>
</evidence>
<evidence type="ECO:0000256" key="1">
    <source>
        <dbReference type="ARBA" id="ARBA00012513"/>
    </source>
</evidence>
<evidence type="ECO:0000256" key="5">
    <source>
        <dbReference type="ARBA" id="ARBA00022777"/>
    </source>
</evidence>
<keyword evidence="3 11" id="KW-0808">Transferase</keyword>
<dbReference type="Gene3D" id="1.10.510.10">
    <property type="entry name" value="Transferase(Phosphotransferase) domain 1"/>
    <property type="match status" value="1"/>
</dbReference>
<evidence type="ECO:0000256" key="4">
    <source>
        <dbReference type="ARBA" id="ARBA00022741"/>
    </source>
</evidence>
<evidence type="ECO:0000256" key="6">
    <source>
        <dbReference type="ARBA" id="ARBA00022840"/>
    </source>
</evidence>
<dbReference type="PANTHER" id="PTHR24058:SF103">
    <property type="entry name" value="SERINE_THREONINE-PROTEIN KINASE PRP4 HOMOLOG"/>
    <property type="match status" value="1"/>
</dbReference>
<evidence type="ECO:0000256" key="8">
    <source>
        <dbReference type="PROSITE-ProRule" id="PRU10141"/>
    </source>
</evidence>
<dbReference type="Proteomes" id="UP001214628">
    <property type="component" value="Chromosome 7"/>
</dbReference>
<keyword evidence="6 8" id="KW-0067">ATP-binding</keyword>
<protein>
    <recommendedName>
        <fullName evidence="1">non-specific serine/threonine protein kinase</fullName>
        <ecNumber evidence="1">2.7.11.1</ecNumber>
    </recommendedName>
</protein>
<dbReference type="SUPFAM" id="SSF56112">
    <property type="entry name" value="Protein kinase-like (PK-like)"/>
    <property type="match status" value="1"/>
</dbReference>
<comment type="similarity">
    <text evidence="7">Belongs to the protein kinase superfamily. CMGC Ser/Thr protein kinase family.</text>
</comment>
<proteinExistence type="inferred from homology"/>
<dbReference type="InterPro" id="IPR050494">
    <property type="entry name" value="Ser_Thr_dual-spec_kinase"/>
</dbReference>
<keyword evidence="12" id="KW-1185">Reference proteome</keyword>
<dbReference type="InterPro" id="IPR008271">
    <property type="entry name" value="Ser/Thr_kinase_AS"/>
</dbReference>
<keyword evidence="2 11" id="KW-0723">Serine/threonine-protein kinase</keyword>
<accession>A0AAF0FEA0</accession>
<evidence type="ECO:0000256" key="9">
    <source>
        <dbReference type="SAM" id="MobiDB-lite"/>
    </source>
</evidence>
<dbReference type="PROSITE" id="PS00108">
    <property type="entry name" value="PROTEIN_KINASE_ST"/>
    <property type="match status" value="1"/>
</dbReference>
<dbReference type="AlphaFoldDB" id="A0AAF0FEA0"/>
<gene>
    <name evidence="11" type="primary">PRP4</name>
    <name evidence="11" type="ORF">MPSI1_003821</name>
</gene>
<dbReference type="Gene3D" id="3.30.200.20">
    <property type="entry name" value="Phosphorylase Kinase, domain 1"/>
    <property type="match status" value="1"/>
</dbReference>
<feature type="binding site" evidence="8">
    <location>
        <position position="630"/>
    </location>
    <ligand>
        <name>ATP</name>
        <dbReference type="ChEBI" id="CHEBI:30616"/>
    </ligand>
</feature>
<feature type="domain" description="Protein kinase" evidence="10">
    <location>
        <begin position="600"/>
        <end position="918"/>
    </location>
</feature>
<dbReference type="InterPro" id="IPR000719">
    <property type="entry name" value="Prot_kinase_dom"/>
</dbReference>
<dbReference type="InterPro" id="IPR011009">
    <property type="entry name" value="Kinase-like_dom_sf"/>
</dbReference>
<organism evidence="11 12">
    <name type="scientific">Malassezia psittaci</name>
    <dbReference type="NCBI Taxonomy" id="1821823"/>
    <lineage>
        <taxon>Eukaryota</taxon>
        <taxon>Fungi</taxon>
        <taxon>Dikarya</taxon>
        <taxon>Basidiomycota</taxon>
        <taxon>Ustilaginomycotina</taxon>
        <taxon>Malasseziomycetes</taxon>
        <taxon>Malasseziales</taxon>
        <taxon>Malasseziaceae</taxon>
        <taxon>Malassezia</taxon>
    </lineage>
</organism>
<reference evidence="11" key="1">
    <citation type="submission" date="2023-02" db="EMBL/GenBank/DDBJ databases">
        <title>Mating type loci evolution in Malassezia.</title>
        <authorList>
            <person name="Coelho M.A."/>
        </authorList>
    </citation>
    <scope>NUCLEOTIDE SEQUENCE</scope>
    <source>
        <strain evidence="11">CBS 14136</strain>
    </source>
</reference>
<dbReference type="Pfam" id="PF00069">
    <property type="entry name" value="Pkinase"/>
    <property type="match status" value="1"/>
</dbReference>
<dbReference type="EC" id="2.7.11.1" evidence="1"/>
<dbReference type="PROSITE" id="PS50011">
    <property type="entry name" value="PROTEIN_KINASE_DOM"/>
    <property type="match status" value="1"/>
</dbReference>
<evidence type="ECO:0000256" key="7">
    <source>
        <dbReference type="ARBA" id="ARBA00023596"/>
    </source>
</evidence>
<dbReference type="Gene3D" id="3.60.15.10">
    <property type="entry name" value="Ribonuclease Z/Hydroxyacylglutathione hydrolase-like"/>
    <property type="match status" value="1"/>
</dbReference>
<sequence length="919" mass="104408">MFSMMGLSAPPQRHAGPRLVLYGPLGLRAHLRTTLATCYASLVGQYVVHELLWPGQPEYPHEIPSDASPVFHYFEGDQALPENVRGQERILPWMPPHRNEVPGSSIRMDPTTYAWQDFATITSAGIQLSAAPISHRCPTIGYVFQEPDTASTTISARDLAQLDSNTEALFESEGIRNPRILLKDLLRERNPLHLPDGTILNPPPLDRPGRKLCILGDTCDASSGLVQFNDHHQASSPLRGMHFVGQDADLLVHECTYASMRQKDRDRAAQVSEDLASMLTDRLLDEHEAEFRAVTRGHATPLIAGTFAGRLGARNVVLNHFSVRFAAPETATHAPLKNPDQLSQCDSHEENLRRFYIMQEFGRQVTEFWHTTYKMSKQTPPPEADATAAYDGLCIDPYIVVADSLPQKRMVRHVLPAPARRMRASEDVQRDAEEFDWDYEQDKDQAEAKRMEERRKRRREILAKHEKDTSINSNDLTLKKEAASVDALRESNAVQREAAADSPDTNGLKPLQRDLSLTDDPVQTEARQRQDDDALDDMFNLQDTPLYSKRPRMDQDSTAFSTARSVPEDHAEGMGLRDNWDDADGYYRVILGEKLNSGRYQVFAILGRGMFSGVVRARDLQEKGREVAIKIVRSQETMYKAGMKEIANLTHLCAKDPDDKRHVVRLYEHFMHRGHLCMVFESLHLNLREIVKRFGKDVGLSLEAVRAYTQQMLLALAFLREENLIHADIKPDNIMVNESKTLLKLCDLGSASNTRDMEITPYLVSRFYRAPEIILGQPFGCEIDMWSMGCTIYELATGHILFPGKTNNHMLLLMQQLKGRPASKQLRKCHFASQYFEDHLFLSREVEKSSGEEHLRRVNTSQPIETLRMRMLPGNTSKNLGTDELRQTQHLIDLLNRMLDWDPSKRLTPLDALQHAFVR</sequence>